<dbReference type="PANTHER" id="PTHR11215">
    <property type="entry name" value="METAL DEPENDENT HYDROLASE - RELATED"/>
    <property type="match status" value="1"/>
</dbReference>
<evidence type="ECO:0008006" key="4">
    <source>
        <dbReference type="Google" id="ProtNLM"/>
    </source>
</evidence>
<dbReference type="GO" id="GO:0005737">
    <property type="term" value="C:cytoplasm"/>
    <property type="evidence" value="ECO:0007669"/>
    <property type="project" value="TreeGrafter"/>
</dbReference>
<organism evidence="2 3">
    <name type="scientific">Candidatus Taylorbacteria bacterium RIFCSPLOWO2_12_FULL_44_15c</name>
    <dbReference type="NCBI Taxonomy" id="1802333"/>
    <lineage>
        <taxon>Bacteria</taxon>
        <taxon>Candidatus Tayloriibacteriota</taxon>
    </lineage>
</organism>
<evidence type="ECO:0000256" key="1">
    <source>
        <dbReference type="ARBA" id="ARBA00010105"/>
    </source>
</evidence>
<accession>A0A1G2P5V3</accession>
<protein>
    <recommendedName>
        <fullName evidence="4">Metal-dependent hydrolase</fullName>
    </recommendedName>
</protein>
<comment type="caution">
    <text evidence="2">The sequence shown here is derived from an EMBL/GenBank/DDBJ whole genome shotgun (WGS) entry which is preliminary data.</text>
</comment>
<reference evidence="2 3" key="1">
    <citation type="journal article" date="2016" name="Nat. Commun.">
        <title>Thousands of microbial genomes shed light on interconnected biogeochemical processes in an aquifer system.</title>
        <authorList>
            <person name="Anantharaman K."/>
            <person name="Brown C.T."/>
            <person name="Hug L.A."/>
            <person name="Sharon I."/>
            <person name="Castelle C.J."/>
            <person name="Probst A.J."/>
            <person name="Thomas B.C."/>
            <person name="Singh A."/>
            <person name="Wilkins M.J."/>
            <person name="Karaoz U."/>
            <person name="Brodie E.L."/>
            <person name="Williams K.H."/>
            <person name="Hubbard S.S."/>
            <person name="Banfield J.F."/>
        </authorList>
    </citation>
    <scope>NUCLEOTIDE SEQUENCE [LARGE SCALE GENOMIC DNA]</scope>
</reference>
<dbReference type="PANTHER" id="PTHR11215:SF1">
    <property type="entry name" value="MYG1 EXONUCLEASE"/>
    <property type="match status" value="1"/>
</dbReference>
<dbReference type="STRING" id="1802333.A3G03_02595"/>
<dbReference type="Proteomes" id="UP000176355">
    <property type="component" value="Unassembled WGS sequence"/>
</dbReference>
<dbReference type="AlphaFoldDB" id="A0A1G2P5V3"/>
<comment type="similarity">
    <text evidence="1">Belongs to the MYG1 family.</text>
</comment>
<dbReference type="Pfam" id="PF03690">
    <property type="entry name" value="MYG1_exonuc"/>
    <property type="match status" value="1"/>
</dbReference>
<gene>
    <name evidence="2" type="ORF">A3G03_02595</name>
</gene>
<dbReference type="InterPro" id="IPR003226">
    <property type="entry name" value="MYG1_exonuclease"/>
</dbReference>
<dbReference type="EMBL" id="MHSL01000019">
    <property type="protein sequence ID" value="OHA43717.1"/>
    <property type="molecule type" value="Genomic_DNA"/>
</dbReference>
<proteinExistence type="inferred from homology"/>
<evidence type="ECO:0000313" key="2">
    <source>
        <dbReference type="EMBL" id="OHA43717.1"/>
    </source>
</evidence>
<name>A0A1G2P5V3_9BACT</name>
<sequence>MKIITHNGTFHADDVFGVAALLLRFKDEHKEPKIIRTRDPATIKTGDIVLDVGSEYNEGRNRFDHHQIGGAGKRTNSVPYASFGLIWKKFGAVVAGNKAAAELVDKNLVQFIDAADNGDGELKPFKSDVLPYTIKRAIDVFNPDWRDERQDFDGWFFQAVNFAAGILKREVEFAQAILESRQVIDRVYKNSADKRIIVLEKEYQWENYLNKYPEPLFVVVPRLGEGDKMIWRTGAIRDNLGSFINRRSFPVAWAGKREKELAEITGVSDALFCHNKLFVAYAKSKEGALALAKLALAC</sequence>
<evidence type="ECO:0000313" key="3">
    <source>
        <dbReference type="Proteomes" id="UP000176355"/>
    </source>
</evidence>